<evidence type="ECO:0000256" key="2">
    <source>
        <dbReference type="ARBA" id="ARBA00022670"/>
    </source>
</evidence>
<keyword evidence="10" id="KW-1185">Reference proteome</keyword>
<name>A0ABM7XAZ2_9BACT</name>
<evidence type="ECO:0000256" key="5">
    <source>
        <dbReference type="RuleBase" id="RU004404"/>
    </source>
</evidence>
<dbReference type="PROSITE" id="PS50106">
    <property type="entry name" value="PDZ"/>
    <property type="match status" value="1"/>
</dbReference>
<dbReference type="InterPro" id="IPR041489">
    <property type="entry name" value="PDZ_6"/>
</dbReference>
<feature type="region of interest" description="Disordered" evidence="6">
    <location>
        <begin position="373"/>
        <end position="408"/>
    </location>
</feature>
<organism evidence="9 10">
    <name type="scientific">Anaeromyxobacter paludicola</name>
    <dbReference type="NCBI Taxonomy" id="2918171"/>
    <lineage>
        <taxon>Bacteria</taxon>
        <taxon>Pseudomonadati</taxon>
        <taxon>Myxococcota</taxon>
        <taxon>Myxococcia</taxon>
        <taxon>Myxococcales</taxon>
        <taxon>Cystobacterineae</taxon>
        <taxon>Anaeromyxobacteraceae</taxon>
        <taxon>Anaeromyxobacter</taxon>
    </lineage>
</organism>
<dbReference type="InterPro" id="IPR001478">
    <property type="entry name" value="PDZ"/>
</dbReference>
<accession>A0ABM7XAZ2</accession>
<evidence type="ECO:0000313" key="9">
    <source>
        <dbReference type="EMBL" id="BDG09001.1"/>
    </source>
</evidence>
<keyword evidence="4 5" id="KW-0720">Serine protease</keyword>
<gene>
    <name evidence="9" type="primary">ctpA-2</name>
    <name evidence="9" type="ORF">AMPC_21140</name>
</gene>
<dbReference type="Pfam" id="PF03572">
    <property type="entry name" value="Peptidase_S41"/>
    <property type="match status" value="1"/>
</dbReference>
<dbReference type="InterPro" id="IPR005151">
    <property type="entry name" value="Tail-specific_protease"/>
</dbReference>
<dbReference type="SMART" id="SM00228">
    <property type="entry name" value="PDZ"/>
    <property type="match status" value="1"/>
</dbReference>
<dbReference type="InterPro" id="IPR055210">
    <property type="entry name" value="CtpA/B_N"/>
</dbReference>
<feature type="chain" id="PRO_5046848694" evidence="7">
    <location>
        <begin position="29"/>
        <end position="436"/>
    </location>
</feature>
<evidence type="ECO:0000256" key="4">
    <source>
        <dbReference type="ARBA" id="ARBA00022825"/>
    </source>
</evidence>
<dbReference type="Pfam" id="PF17820">
    <property type="entry name" value="PDZ_6"/>
    <property type="match status" value="1"/>
</dbReference>
<dbReference type="Proteomes" id="UP001162734">
    <property type="component" value="Chromosome"/>
</dbReference>
<feature type="compositionally biased region" description="Basic and acidic residues" evidence="6">
    <location>
        <begin position="373"/>
        <end position="389"/>
    </location>
</feature>
<dbReference type="Pfam" id="PF22694">
    <property type="entry name" value="CtpB_N-like"/>
    <property type="match status" value="1"/>
</dbReference>
<dbReference type="PANTHER" id="PTHR32060">
    <property type="entry name" value="TAIL-SPECIFIC PROTEASE"/>
    <property type="match status" value="1"/>
</dbReference>
<dbReference type="Gene3D" id="3.90.226.10">
    <property type="entry name" value="2-enoyl-CoA Hydratase, Chain A, domain 1"/>
    <property type="match status" value="1"/>
</dbReference>
<feature type="signal peptide" evidence="7">
    <location>
        <begin position="1"/>
        <end position="28"/>
    </location>
</feature>
<evidence type="ECO:0000313" key="10">
    <source>
        <dbReference type="Proteomes" id="UP001162734"/>
    </source>
</evidence>
<comment type="similarity">
    <text evidence="1 5">Belongs to the peptidase S41A family.</text>
</comment>
<feature type="domain" description="PDZ" evidence="8">
    <location>
        <begin position="86"/>
        <end position="155"/>
    </location>
</feature>
<dbReference type="Gene3D" id="3.30.750.44">
    <property type="match status" value="1"/>
</dbReference>
<dbReference type="SUPFAM" id="SSF52096">
    <property type="entry name" value="ClpP/crotonase"/>
    <property type="match status" value="1"/>
</dbReference>
<dbReference type="SMART" id="SM00245">
    <property type="entry name" value="TSPc"/>
    <property type="match status" value="1"/>
</dbReference>
<keyword evidence="2 5" id="KW-0645">Protease</keyword>
<evidence type="ECO:0000256" key="1">
    <source>
        <dbReference type="ARBA" id="ARBA00009179"/>
    </source>
</evidence>
<dbReference type="SUPFAM" id="SSF50156">
    <property type="entry name" value="PDZ domain-like"/>
    <property type="match status" value="1"/>
</dbReference>
<dbReference type="RefSeq" id="WP_248340569.1">
    <property type="nucleotide sequence ID" value="NZ_AP025592.1"/>
</dbReference>
<proteinExistence type="inferred from homology"/>
<sequence length="436" mass="47358">MHRTTVRTLLTAALLAVAFVAGLGFDHAARAARKDGYRPLDVFSEALAYIENNYVEPVPEKELAYAAIDGMMGRLDPHSQFMRPEVVKLMKDETTGEFDGLGIELTIQGEQLTVIAPMSDSPGERAGIKPGDRIVKIDGAPTRDLQLMEAIRRLKGPAGSKVTLDIMRDGFQAPQSLTLLRDHVRTQSVEWKVIDAARGVVHVRVKQFQDRTDRALKKALDDARAELKGEIRGLVLDLRNDPGGLLDQAVKVADRFLASGVIVSTEGRDKRSAEVERAHEKGTEPPYPMIVLVNKGSASASEVVAGALQDHGRAVIMGTQTFGKGSVQTIIDLEDGSGIKLTIARYFTPKHRSIQELGITPDVVVPETAPAARAEELPGERDLKGHFKNDAAVTPPPGAGSPEQDNQLRTALDYLRAVEIFKAAAPARQRPVAARQ</sequence>
<evidence type="ECO:0000256" key="3">
    <source>
        <dbReference type="ARBA" id="ARBA00022801"/>
    </source>
</evidence>
<evidence type="ECO:0000256" key="7">
    <source>
        <dbReference type="SAM" id="SignalP"/>
    </source>
</evidence>
<protein>
    <submittedName>
        <fullName evidence="9">Peptidase S41</fullName>
    </submittedName>
</protein>
<dbReference type="Gene3D" id="2.30.42.10">
    <property type="match status" value="1"/>
</dbReference>
<keyword evidence="3 5" id="KW-0378">Hydrolase</keyword>
<keyword evidence="7" id="KW-0732">Signal</keyword>
<evidence type="ECO:0000259" key="8">
    <source>
        <dbReference type="PROSITE" id="PS50106"/>
    </source>
</evidence>
<dbReference type="CDD" id="cd06782">
    <property type="entry name" value="cpPDZ_CPP-like"/>
    <property type="match status" value="1"/>
</dbReference>
<dbReference type="InterPro" id="IPR036034">
    <property type="entry name" value="PDZ_sf"/>
</dbReference>
<reference evidence="10" key="1">
    <citation type="journal article" date="2022" name="Int. J. Syst. Evol. Microbiol.">
        <title>Anaeromyxobacter oryzae sp. nov., Anaeromyxobacter diazotrophicus sp. nov. and Anaeromyxobacter paludicola sp. nov., isolated from paddy soils.</title>
        <authorList>
            <person name="Itoh H."/>
            <person name="Xu Z."/>
            <person name="Mise K."/>
            <person name="Masuda Y."/>
            <person name="Ushijima N."/>
            <person name="Hayakawa C."/>
            <person name="Shiratori Y."/>
            <person name="Senoo K."/>
        </authorList>
    </citation>
    <scope>NUCLEOTIDE SEQUENCE [LARGE SCALE GENOMIC DNA]</scope>
    <source>
        <strain evidence="10">Red630</strain>
    </source>
</reference>
<dbReference type="InterPro" id="IPR029045">
    <property type="entry name" value="ClpP/crotonase-like_dom_sf"/>
</dbReference>
<dbReference type="CDD" id="cd07560">
    <property type="entry name" value="Peptidase_S41_CPP"/>
    <property type="match status" value="1"/>
</dbReference>
<dbReference type="PANTHER" id="PTHR32060:SF30">
    <property type="entry name" value="CARBOXY-TERMINAL PROCESSING PROTEASE CTPA"/>
    <property type="match status" value="1"/>
</dbReference>
<dbReference type="NCBIfam" id="TIGR00225">
    <property type="entry name" value="prc"/>
    <property type="match status" value="1"/>
</dbReference>
<evidence type="ECO:0000256" key="6">
    <source>
        <dbReference type="SAM" id="MobiDB-lite"/>
    </source>
</evidence>
<dbReference type="InterPro" id="IPR004447">
    <property type="entry name" value="Peptidase_S41A"/>
</dbReference>
<dbReference type="EMBL" id="AP025592">
    <property type="protein sequence ID" value="BDG09001.1"/>
    <property type="molecule type" value="Genomic_DNA"/>
</dbReference>